<dbReference type="PANTHER" id="PTHR11890:SF22">
    <property type="entry name" value="INTERLEUKIN-1 RECEPTOR ACCESSORY PROTEIN-LIKE 1"/>
    <property type="match status" value="1"/>
</dbReference>
<evidence type="ECO:0000313" key="16">
    <source>
        <dbReference type="RefSeq" id="XP_031433197.1"/>
    </source>
</evidence>
<dbReference type="GO" id="GO:0045920">
    <property type="term" value="P:negative regulation of exocytosis"/>
    <property type="evidence" value="ECO:0007669"/>
    <property type="project" value="TreeGrafter"/>
</dbReference>
<dbReference type="GO" id="GO:0012505">
    <property type="term" value="C:endomembrane system"/>
    <property type="evidence" value="ECO:0007669"/>
    <property type="project" value="UniProtKB-SubCell"/>
</dbReference>
<dbReference type="InterPro" id="IPR013783">
    <property type="entry name" value="Ig-like_fold"/>
</dbReference>
<evidence type="ECO:0000313" key="15">
    <source>
        <dbReference type="Proteomes" id="UP000515152"/>
    </source>
</evidence>
<keyword evidence="8" id="KW-0472">Membrane</keyword>
<evidence type="ECO:0000256" key="9">
    <source>
        <dbReference type="ARBA" id="ARBA00023157"/>
    </source>
</evidence>
<keyword evidence="10" id="KW-0675">Receptor</keyword>
<protein>
    <submittedName>
        <fullName evidence="16">Interleukin-1 receptor accessory protein-like 1-A</fullName>
    </submittedName>
</protein>
<dbReference type="Gene3D" id="2.60.40.10">
    <property type="entry name" value="Immunoglobulins"/>
    <property type="match status" value="2"/>
</dbReference>
<gene>
    <name evidence="16" type="primary">LOC116222766</name>
</gene>
<dbReference type="AlphaFoldDB" id="A0A6P8GCG8"/>
<evidence type="ECO:0000256" key="10">
    <source>
        <dbReference type="ARBA" id="ARBA00023170"/>
    </source>
</evidence>
<dbReference type="InterPro" id="IPR036179">
    <property type="entry name" value="Ig-like_dom_sf"/>
</dbReference>
<evidence type="ECO:0000256" key="6">
    <source>
        <dbReference type="ARBA" id="ARBA00022737"/>
    </source>
</evidence>
<keyword evidence="3" id="KW-0963">Cytoplasm</keyword>
<keyword evidence="5" id="KW-0732">Signal</keyword>
<dbReference type="InterPro" id="IPR003599">
    <property type="entry name" value="Ig_sub"/>
</dbReference>
<dbReference type="RefSeq" id="XP_031433197.1">
    <property type="nucleotide sequence ID" value="XM_031577337.1"/>
</dbReference>
<evidence type="ECO:0000256" key="7">
    <source>
        <dbReference type="ARBA" id="ARBA00022989"/>
    </source>
</evidence>
<evidence type="ECO:0000256" key="12">
    <source>
        <dbReference type="ARBA" id="ARBA00023319"/>
    </source>
</evidence>
<dbReference type="GO" id="GO:0005737">
    <property type="term" value="C:cytoplasm"/>
    <property type="evidence" value="ECO:0007669"/>
    <property type="project" value="UniProtKB-SubCell"/>
</dbReference>
<evidence type="ECO:0000256" key="5">
    <source>
        <dbReference type="ARBA" id="ARBA00022729"/>
    </source>
</evidence>
<evidence type="ECO:0000256" key="8">
    <source>
        <dbReference type="ARBA" id="ARBA00023136"/>
    </source>
</evidence>
<keyword evidence="9" id="KW-1015">Disulfide bond</keyword>
<evidence type="ECO:0000256" key="1">
    <source>
        <dbReference type="ARBA" id="ARBA00004496"/>
    </source>
</evidence>
<keyword evidence="7" id="KW-1133">Transmembrane helix</keyword>
<dbReference type="InterPro" id="IPR007110">
    <property type="entry name" value="Ig-like_dom"/>
</dbReference>
<dbReference type="SMART" id="SM00409">
    <property type="entry name" value="IG"/>
    <property type="match status" value="2"/>
</dbReference>
<evidence type="ECO:0000256" key="13">
    <source>
        <dbReference type="ARBA" id="ARBA00046288"/>
    </source>
</evidence>
<evidence type="ECO:0000259" key="14">
    <source>
        <dbReference type="PROSITE" id="PS50835"/>
    </source>
</evidence>
<feature type="domain" description="Ig-like" evidence="14">
    <location>
        <begin position="242"/>
        <end position="317"/>
    </location>
</feature>
<keyword evidence="12" id="KW-0393">Immunoglobulin domain</keyword>
<comment type="subcellular location">
    <subcellularLocation>
        <location evidence="1">Cytoplasm</location>
    </subcellularLocation>
    <subcellularLocation>
        <location evidence="13">Endomembrane system</location>
        <topology evidence="13">Single-pass type I membrane protein</topology>
    </subcellularLocation>
</comment>
<comment type="similarity">
    <text evidence="2">Belongs to the interleukin-1 receptor family.</text>
</comment>
<dbReference type="KEGG" id="char:116222766"/>
<dbReference type="OrthoDB" id="9925886at2759"/>
<dbReference type="FunFam" id="2.60.40.10:FF:000188">
    <property type="entry name" value="Interleukin-1 receptor accessory protein-like 1"/>
    <property type="match status" value="1"/>
</dbReference>
<dbReference type="InterPro" id="IPR015621">
    <property type="entry name" value="IL-1_rcpt_fam"/>
</dbReference>
<keyword evidence="15" id="KW-1185">Reference proteome</keyword>
<organism evidence="15 16">
    <name type="scientific">Clupea harengus</name>
    <name type="common">Atlantic herring</name>
    <dbReference type="NCBI Taxonomy" id="7950"/>
    <lineage>
        <taxon>Eukaryota</taxon>
        <taxon>Metazoa</taxon>
        <taxon>Chordata</taxon>
        <taxon>Craniata</taxon>
        <taxon>Vertebrata</taxon>
        <taxon>Euteleostomi</taxon>
        <taxon>Actinopterygii</taxon>
        <taxon>Neopterygii</taxon>
        <taxon>Teleostei</taxon>
        <taxon>Clupei</taxon>
        <taxon>Clupeiformes</taxon>
        <taxon>Clupeoidei</taxon>
        <taxon>Clupeidae</taxon>
        <taxon>Clupea</taxon>
    </lineage>
</organism>
<dbReference type="SUPFAM" id="SSF48726">
    <property type="entry name" value="Immunoglobulin"/>
    <property type="match status" value="2"/>
</dbReference>
<dbReference type="PANTHER" id="PTHR11890">
    <property type="entry name" value="INTERLEUKIN-1 RECEPTOR FAMILY MEMBER"/>
    <property type="match status" value="1"/>
</dbReference>
<sequence length="345" mass="39553">MVPAGSEDSVLFWVQYQLDQTTLLWVQYQLVQRTLFWVQYQLVQTTLFWVQYQLAQRTVLGSYQLVQRTLFWVQYQLVQRTVLGSVPAGSEDSVLGSVPAVSDNSLQFLVELCTDWSVDYLRYQVLAGEPVFVRCALFYGYIRANHTRAQSTGLRLMWYRSAGQGLADYEEPIVFDGTRVTKEEDNIWFRPAEVEDSGLYSCVLRNSSYCVKVAYVSGGVAERLLGACFNSQLRFSERAELGKSKTIACPNIQHYSPPGVVPLITWYKECELQEWRASVRLQETSLVFEAVQEDDSGNYTCQLQLLHFLVRRTTLLSITAVRTAPSCTPVRHLDAMNTSPIWRRR</sequence>
<evidence type="ECO:0000256" key="4">
    <source>
        <dbReference type="ARBA" id="ARBA00022692"/>
    </source>
</evidence>
<dbReference type="Proteomes" id="UP000515152">
    <property type="component" value="Chromosome 2"/>
</dbReference>
<keyword evidence="6" id="KW-0677">Repeat</keyword>
<dbReference type="GeneID" id="116222766"/>
<name>A0A6P8GCG8_CLUHA</name>
<keyword evidence="4" id="KW-0812">Transmembrane</keyword>
<evidence type="ECO:0000256" key="11">
    <source>
        <dbReference type="ARBA" id="ARBA00023180"/>
    </source>
</evidence>
<dbReference type="PROSITE" id="PS50835">
    <property type="entry name" value="IG_LIKE"/>
    <property type="match status" value="2"/>
</dbReference>
<proteinExistence type="inferred from homology"/>
<feature type="domain" description="Ig-like" evidence="14">
    <location>
        <begin position="99"/>
        <end position="214"/>
    </location>
</feature>
<evidence type="ECO:0000256" key="3">
    <source>
        <dbReference type="ARBA" id="ARBA00022490"/>
    </source>
</evidence>
<reference evidence="16" key="1">
    <citation type="submission" date="2025-08" db="UniProtKB">
        <authorList>
            <consortium name="RefSeq"/>
        </authorList>
    </citation>
    <scope>IDENTIFICATION</scope>
</reference>
<keyword evidence="11" id="KW-0325">Glycoprotein</keyword>
<accession>A0A6P8GCG8</accession>
<evidence type="ECO:0000256" key="2">
    <source>
        <dbReference type="ARBA" id="ARBA00009752"/>
    </source>
</evidence>